<feature type="compositionally biased region" description="Basic and acidic residues" evidence="7">
    <location>
        <begin position="86"/>
        <end position="97"/>
    </location>
</feature>
<dbReference type="PANTHER" id="PTHR15608:SF0">
    <property type="entry name" value="HIV TAT-SPECIFIC FACTOR 1"/>
    <property type="match status" value="1"/>
</dbReference>
<comment type="similarity">
    <text evidence="1">Belongs to the HTATSF1 family.</text>
</comment>
<evidence type="ECO:0000259" key="8">
    <source>
        <dbReference type="PROSITE" id="PS50102"/>
    </source>
</evidence>
<evidence type="ECO:0000256" key="2">
    <source>
        <dbReference type="ARBA" id="ARBA00022664"/>
    </source>
</evidence>
<protein>
    <recommendedName>
        <fullName evidence="8">RRM domain-containing protein</fullName>
    </recommendedName>
</protein>
<keyword evidence="3" id="KW-0677">Repeat</keyword>
<evidence type="ECO:0000256" key="1">
    <source>
        <dbReference type="ARBA" id="ARBA00007747"/>
    </source>
</evidence>
<dbReference type="InterPro" id="IPR000504">
    <property type="entry name" value="RRM_dom"/>
</dbReference>
<dbReference type="GO" id="GO:0005684">
    <property type="term" value="C:U2-type spliceosomal complex"/>
    <property type="evidence" value="ECO:0007669"/>
    <property type="project" value="TreeGrafter"/>
</dbReference>
<evidence type="ECO:0000256" key="5">
    <source>
        <dbReference type="ARBA" id="ARBA00023187"/>
    </source>
</evidence>
<dbReference type="Pfam" id="PF00076">
    <property type="entry name" value="RRM_1"/>
    <property type="match status" value="2"/>
</dbReference>
<name>A0AAW0D4Z3_9AGAR</name>
<keyword evidence="4 6" id="KW-0694">RNA-binding</keyword>
<dbReference type="InterPro" id="IPR034392">
    <property type="entry name" value="TatSF1-like_RRM1"/>
</dbReference>
<feature type="compositionally biased region" description="Polar residues" evidence="7">
    <location>
        <begin position="1"/>
        <end position="12"/>
    </location>
</feature>
<accession>A0AAW0D4Z3</accession>
<feature type="domain" description="RRM" evidence="8">
    <location>
        <begin position="118"/>
        <end position="206"/>
    </location>
</feature>
<dbReference type="CDD" id="cd12281">
    <property type="entry name" value="RRM1_TatSF1_like"/>
    <property type="match status" value="1"/>
</dbReference>
<feature type="region of interest" description="Disordered" evidence="7">
    <location>
        <begin position="1"/>
        <end position="21"/>
    </location>
</feature>
<dbReference type="CDD" id="cd12285">
    <property type="entry name" value="RRM3_RBM39_like"/>
    <property type="match status" value="1"/>
</dbReference>
<keyword evidence="5" id="KW-0508">mRNA splicing</keyword>
<dbReference type="PROSITE" id="PS50102">
    <property type="entry name" value="RRM"/>
    <property type="match status" value="1"/>
</dbReference>
<dbReference type="InterPro" id="IPR035979">
    <property type="entry name" value="RBD_domain_sf"/>
</dbReference>
<dbReference type="SUPFAM" id="SSF54928">
    <property type="entry name" value="RNA-binding domain, RBD"/>
    <property type="match status" value="1"/>
</dbReference>
<keyword evidence="10" id="KW-1185">Reference proteome</keyword>
<dbReference type="PANTHER" id="PTHR15608">
    <property type="entry name" value="SPLICING FACTOR U2AF-ASSOCIATED PROTEIN 2"/>
    <property type="match status" value="1"/>
</dbReference>
<dbReference type="Gene3D" id="3.30.70.330">
    <property type="match status" value="2"/>
</dbReference>
<proteinExistence type="inferred from homology"/>
<evidence type="ECO:0000313" key="10">
    <source>
        <dbReference type="Proteomes" id="UP001383192"/>
    </source>
</evidence>
<dbReference type="GO" id="GO:0005686">
    <property type="term" value="C:U2 snRNP"/>
    <property type="evidence" value="ECO:0007669"/>
    <property type="project" value="TreeGrafter"/>
</dbReference>
<feature type="region of interest" description="Disordered" evidence="7">
    <location>
        <begin position="205"/>
        <end position="236"/>
    </location>
</feature>
<comment type="caution">
    <text evidence="9">The sequence shown here is derived from an EMBL/GenBank/DDBJ whole genome shotgun (WGS) entry which is preliminary data.</text>
</comment>
<keyword evidence="2" id="KW-0507">mRNA processing</keyword>
<organism evidence="9 10">
    <name type="scientific">Paramarasmius palmivorus</name>
    <dbReference type="NCBI Taxonomy" id="297713"/>
    <lineage>
        <taxon>Eukaryota</taxon>
        <taxon>Fungi</taxon>
        <taxon>Dikarya</taxon>
        <taxon>Basidiomycota</taxon>
        <taxon>Agaricomycotina</taxon>
        <taxon>Agaricomycetes</taxon>
        <taxon>Agaricomycetidae</taxon>
        <taxon>Agaricales</taxon>
        <taxon>Marasmiineae</taxon>
        <taxon>Marasmiaceae</taxon>
        <taxon>Paramarasmius</taxon>
    </lineage>
</organism>
<sequence length="387" mass="43242">MSSSEPHSSVPTASIPAAIASDPRVYFAKETGTWRYEEDDGTEMEYDAGNGKWVPVVDEDLWKKQQAAYAVDGVDEATPAAPVLARESKKRKDDHTSAEAGPSTKRSKPERERKSKNTAVYVTNLPPDATHEEIIATFSKYGVLEEDDEGDPKVKMYANEDGQFSGEALVVYFKEESVDLAVRLLDESELRLGDKGTIMSVSKADFTHKHKGSGGDGNGGSSERKVVDKKKASRRIGKMQKKLYEWNDEDGFGPSLDKEPENQKQASRVVVLKHMFSLKELEEDPALLLDLKEDVREEAETLGEVTNVVLYDKEPEGIMTIKFRDPISAQACVIKMNGRFFAGRQIEASLYAGRARFKRSEDQTEGDGEEEEKKRLNDFAKWLEGDE</sequence>
<dbReference type="InterPro" id="IPR012677">
    <property type="entry name" value="Nucleotide-bd_a/b_plait_sf"/>
</dbReference>
<evidence type="ECO:0000256" key="6">
    <source>
        <dbReference type="PROSITE-ProRule" id="PRU00176"/>
    </source>
</evidence>
<evidence type="ECO:0000256" key="3">
    <source>
        <dbReference type="ARBA" id="ARBA00022737"/>
    </source>
</evidence>
<feature type="region of interest" description="Disordered" evidence="7">
    <location>
        <begin position="71"/>
        <end position="125"/>
    </location>
</feature>
<evidence type="ECO:0000256" key="4">
    <source>
        <dbReference type="ARBA" id="ARBA00022884"/>
    </source>
</evidence>
<reference evidence="9 10" key="1">
    <citation type="submission" date="2024-01" db="EMBL/GenBank/DDBJ databases">
        <title>A draft genome for a cacao thread blight-causing isolate of Paramarasmius palmivorus.</title>
        <authorList>
            <person name="Baruah I.K."/>
            <person name="Bukari Y."/>
            <person name="Amoako-Attah I."/>
            <person name="Meinhardt L.W."/>
            <person name="Bailey B.A."/>
            <person name="Cohen S.P."/>
        </authorList>
    </citation>
    <scope>NUCLEOTIDE SEQUENCE [LARGE SCALE GENOMIC DNA]</scope>
    <source>
        <strain evidence="9 10">GH-12</strain>
    </source>
</reference>
<dbReference type="AlphaFoldDB" id="A0AAW0D4Z3"/>
<dbReference type="EMBL" id="JAYKXP010000024">
    <property type="protein sequence ID" value="KAK7045574.1"/>
    <property type="molecule type" value="Genomic_DNA"/>
</dbReference>
<evidence type="ECO:0000313" key="9">
    <source>
        <dbReference type="EMBL" id="KAK7045574.1"/>
    </source>
</evidence>
<dbReference type="InterPro" id="IPR034393">
    <property type="entry name" value="TatSF1-like"/>
</dbReference>
<gene>
    <name evidence="9" type="ORF">VNI00_007406</name>
</gene>
<dbReference type="SMART" id="SM00360">
    <property type="entry name" value="RRM"/>
    <property type="match status" value="2"/>
</dbReference>
<dbReference type="GO" id="GO:0003723">
    <property type="term" value="F:RNA binding"/>
    <property type="evidence" value="ECO:0007669"/>
    <property type="project" value="UniProtKB-UniRule"/>
</dbReference>
<dbReference type="FunFam" id="3.30.70.330:FF:000105">
    <property type="entry name" value="HIV Tat-specific factor 1 homolog"/>
    <property type="match status" value="1"/>
</dbReference>
<dbReference type="Proteomes" id="UP001383192">
    <property type="component" value="Unassembled WGS sequence"/>
</dbReference>
<dbReference type="GO" id="GO:0000398">
    <property type="term" value="P:mRNA splicing, via spliceosome"/>
    <property type="evidence" value="ECO:0007669"/>
    <property type="project" value="InterPro"/>
</dbReference>
<evidence type="ECO:0000256" key="7">
    <source>
        <dbReference type="SAM" id="MobiDB-lite"/>
    </source>
</evidence>